<evidence type="ECO:0000313" key="5">
    <source>
        <dbReference type="EMBL" id="SOQ36270.1"/>
    </source>
</evidence>
<dbReference type="GO" id="GO:0004252">
    <property type="term" value="F:serine-type endopeptidase activity"/>
    <property type="evidence" value="ECO:0007669"/>
    <property type="project" value="InterPro"/>
</dbReference>
<dbReference type="AlphaFoldDB" id="A0A2H1V5Y9"/>
<dbReference type="EMBL" id="ODYU01000865">
    <property type="protein sequence ID" value="SOQ36270.1"/>
    <property type="molecule type" value="Genomic_DNA"/>
</dbReference>
<proteinExistence type="predicted"/>
<accession>A0A2H1V5Y9</accession>
<reference evidence="5" key="1">
    <citation type="submission" date="2016-07" db="EMBL/GenBank/DDBJ databases">
        <authorList>
            <person name="Bretaudeau A."/>
        </authorList>
    </citation>
    <scope>NUCLEOTIDE SEQUENCE</scope>
    <source>
        <strain evidence="5">Rice</strain>
        <tissue evidence="5">Whole body</tissue>
    </source>
</reference>
<name>A0A2H1V5Y9_SPOFR</name>
<dbReference type="InterPro" id="IPR043504">
    <property type="entry name" value="Peptidase_S1_PA_chymotrypsin"/>
</dbReference>
<feature type="compositionally biased region" description="Basic and acidic residues" evidence="2">
    <location>
        <begin position="371"/>
        <end position="401"/>
    </location>
</feature>
<dbReference type="Gene3D" id="2.40.10.10">
    <property type="entry name" value="Trypsin-like serine proteases"/>
    <property type="match status" value="2"/>
</dbReference>
<evidence type="ECO:0000256" key="2">
    <source>
        <dbReference type="SAM" id="MobiDB-lite"/>
    </source>
</evidence>
<gene>
    <name evidence="5" type="ORF">SFRICE_023155</name>
</gene>
<feature type="domain" description="Peptidase S1" evidence="4">
    <location>
        <begin position="20"/>
        <end position="269"/>
    </location>
</feature>
<feature type="region of interest" description="Disordered" evidence="2">
    <location>
        <begin position="345"/>
        <end position="409"/>
    </location>
</feature>
<dbReference type="InterPro" id="IPR001254">
    <property type="entry name" value="Trypsin_dom"/>
</dbReference>
<evidence type="ECO:0000256" key="3">
    <source>
        <dbReference type="SAM" id="SignalP"/>
    </source>
</evidence>
<dbReference type="PROSITE" id="PS50240">
    <property type="entry name" value="TRYPSIN_DOM"/>
    <property type="match status" value="1"/>
</dbReference>
<dbReference type="PANTHER" id="PTHR24271:SF50">
    <property type="match status" value="1"/>
</dbReference>
<evidence type="ECO:0000259" key="4">
    <source>
        <dbReference type="PROSITE" id="PS50240"/>
    </source>
</evidence>
<dbReference type="GO" id="GO:0006508">
    <property type="term" value="P:proteolysis"/>
    <property type="evidence" value="ECO:0007669"/>
    <property type="project" value="InterPro"/>
</dbReference>
<feature type="chain" id="PRO_5013722591" evidence="3">
    <location>
        <begin position="22"/>
        <end position="441"/>
    </location>
</feature>
<evidence type="ECO:0000256" key="1">
    <source>
        <dbReference type="ARBA" id="ARBA00023157"/>
    </source>
</evidence>
<protein>
    <submittedName>
        <fullName evidence="5">SFRICE_023155</fullName>
    </submittedName>
</protein>
<keyword evidence="1" id="KW-1015">Disulfide bond</keyword>
<dbReference type="SMART" id="SM00020">
    <property type="entry name" value="Tryp_SPc"/>
    <property type="match status" value="1"/>
</dbReference>
<feature type="compositionally biased region" description="Polar residues" evidence="2">
    <location>
        <begin position="347"/>
        <end position="368"/>
    </location>
</feature>
<sequence>MKTKTLIALCFAMSLCVEVYADGEQEIKRGLYPYMAFLYYPDETVIDGSGARFLRGAVLIRPEWLISSAVGSSILTEESNGFPRKTLLARLGAISIDTNFTLNEDEDEQEREVIQIVRPYNHSATQWWRTDISLMKVLLPFNITTAVSVANLSPKQEITEKACTILVFVKKDGNWTEERNLIQFAVELLPPSIQNCGPHFVNTMTCGSRTDDSKNALYDPNFCQGNSGGPLICEQEVVGLQTYIDNDCKQPHLYQQLYAWENFISCGTEDKCHEEQCTHICDVANKDPPAPEVIVQETTPIPVVSLIETTIAPVPVVTSAIPDTTTDSESDTSSVMVMSTAQPEEIVTTTEHSSSVQESSPTHPVSESESVEPKTWPKETYTSERKKLEEGNLENPDRKPSVEAQQQDLKVKSVPVRSAGRSYVSNTLSLFFGFFILACLI</sequence>
<keyword evidence="3" id="KW-0732">Signal</keyword>
<dbReference type="InterPro" id="IPR009003">
    <property type="entry name" value="Peptidase_S1_PA"/>
</dbReference>
<organism evidence="5">
    <name type="scientific">Spodoptera frugiperda</name>
    <name type="common">Fall armyworm</name>
    <dbReference type="NCBI Taxonomy" id="7108"/>
    <lineage>
        <taxon>Eukaryota</taxon>
        <taxon>Metazoa</taxon>
        <taxon>Ecdysozoa</taxon>
        <taxon>Arthropoda</taxon>
        <taxon>Hexapoda</taxon>
        <taxon>Insecta</taxon>
        <taxon>Pterygota</taxon>
        <taxon>Neoptera</taxon>
        <taxon>Endopterygota</taxon>
        <taxon>Lepidoptera</taxon>
        <taxon>Glossata</taxon>
        <taxon>Ditrysia</taxon>
        <taxon>Noctuoidea</taxon>
        <taxon>Noctuidae</taxon>
        <taxon>Amphipyrinae</taxon>
        <taxon>Spodoptera</taxon>
    </lineage>
</organism>
<dbReference type="PANTHER" id="PTHR24271">
    <property type="entry name" value="KALLIKREIN-RELATED"/>
    <property type="match status" value="1"/>
</dbReference>
<feature type="signal peptide" evidence="3">
    <location>
        <begin position="1"/>
        <end position="21"/>
    </location>
</feature>
<dbReference type="SUPFAM" id="SSF50494">
    <property type="entry name" value="Trypsin-like serine proteases"/>
    <property type="match status" value="1"/>
</dbReference>
<dbReference type="OrthoDB" id="7448293at2759"/>
<dbReference type="Pfam" id="PF00089">
    <property type="entry name" value="Trypsin"/>
    <property type="match status" value="1"/>
</dbReference>